<protein>
    <submittedName>
        <fullName evidence="1">Stretch-activated cation channel mid1</fullName>
    </submittedName>
</protein>
<dbReference type="PANTHER" id="PTHR39142">
    <property type="entry name" value="MID1P"/>
    <property type="match status" value="1"/>
</dbReference>
<gene>
    <name evidence="1" type="primary">MID1</name>
    <name evidence="1" type="ORF">SLS62_000865</name>
</gene>
<proteinExistence type="predicted"/>
<dbReference type="Pfam" id="PF12929">
    <property type="entry name" value="Mid1"/>
    <property type="match status" value="1"/>
</dbReference>
<accession>A0AAN9V3A8</accession>
<keyword evidence="2" id="KW-1185">Reference proteome</keyword>
<reference evidence="1 2" key="1">
    <citation type="submission" date="2024-02" db="EMBL/GenBank/DDBJ databases">
        <title>De novo assembly and annotation of 12 fungi associated with fruit tree decline syndrome in Ontario, Canada.</title>
        <authorList>
            <person name="Sulman M."/>
            <person name="Ellouze W."/>
            <person name="Ilyukhin E."/>
        </authorList>
    </citation>
    <scope>NUCLEOTIDE SEQUENCE [LARGE SCALE GENOMIC DNA]</scope>
    <source>
        <strain evidence="1 2">M11/M66-122</strain>
    </source>
</reference>
<evidence type="ECO:0000313" key="1">
    <source>
        <dbReference type="EMBL" id="KAK7757315.1"/>
    </source>
</evidence>
<dbReference type="GO" id="GO:0098703">
    <property type="term" value="P:calcium ion import across plasma membrane"/>
    <property type="evidence" value="ECO:0007669"/>
    <property type="project" value="InterPro"/>
</dbReference>
<dbReference type="PANTHER" id="PTHR39142:SF1">
    <property type="entry name" value="AEL197CP"/>
    <property type="match status" value="1"/>
</dbReference>
<sequence>MGRCEAPSENRYSLVKTCDDCRTAYKNWLCSVAVPRCEDFSQPDRLFLQPRLINESFPDGSFVDQAIRDAHGQETAWTSSRNPLIDQQVRPGPYKEVLPCDDVCYQLVQSCPASLGFVCPMRGSIGFNVTYGLRLSGDGVSCNYPGSAHYPSAGPGRRAVPWLLLVVAVFSALGTS</sequence>
<dbReference type="Proteomes" id="UP001320420">
    <property type="component" value="Unassembled WGS sequence"/>
</dbReference>
<evidence type="ECO:0000313" key="2">
    <source>
        <dbReference type="Proteomes" id="UP001320420"/>
    </source>
</evidence>
<comment type="caution">
    <text evidence="1">The sequence shown here is derived from an EMBL/GenBank/DDBJ whole genome shotgun (WGS) entry which is preliminary data.</text>
</comment>
<dbReference type="EMBL" id="JAKJXP020000003">
    <property type="protein sequence ID" value="KAK7757315.1"/>
    <property type="molecule type" value="Genomic_DNA"/>
</dbReference>
<name>A0AAN9V3A8_9PEZI</name>
<dbReference type="InterPro" id="IPR024338">
    <property type="entry name" value="MID1/Yam8"/>
</dbReference>
<organism evidence="1 2">
    <name type="scientific">Diatrype stigma</name>
    <dbReference type="NCBI Taxonomy" id="117547"/>
    <lineage>
        <taxon>Eukaryota</taxon>
        <taxon>Fungi</taxon>
        <taxon>Dikarya</taxon>
        <taxon>Ascomycota</taxon>
        <taxon>Pezizomycotina</taxon>
        <taxon>Sordariomycetes</taxon>
        <taxon>Xylariomycetidae</taxon>
        <taxon>Xylariales</taxon>
        <taxon>Diatrypaceae</taxon>
        <taxon>Diatrype</taxon>
    </lineage>
</organism>
<dbReference type="GO" id="GO:0005262">
    <property type="term" value="F:calcium channel activity"/>
    <property type="evidence" value="ECO:0007669"/>
    <property type="project" value="InterPro"/>
</dbReference>
<dbReference type="AlphaFoldDB" id="A0AAN9V3A8"/>